<dbReference type="InterPro" id="IPR003265">
    <property type="entry name" value="HhH-GPD_domain"/>
</dbReference>
<feature type="region of interest" description="Disordered" evidence="11">
    <location>
        <begin position="225"/>
        <end position="276"/>
    </location>
</feature>
<keyword evidence="7 10" id="KW-0411">Iron-sulfur</keyword>
<dbReference type="InterPro" id="IPR011257">
    <property type="entry name" value="DNA_glycosylase"/>
</dbReference>
<feature type="binding site" evidence="10">
    <location>
        <position position="208"/>
    </location>
    <ligand>
        <name>[4Fe-4S] cluster</name>
        <dbReference type="ChEBI" id="CHEBI:49883"/>
    </ligand>
</feature>
<evidence type="ECO:0000256" key="11">
    <source>
        <dbReference type="SAM" id="MobiDB-lite"/>
    </source>
</evidence>
<evidence type="ECO:0000259" key="12">
    <source>
        <dbReference type="SMART" id="SM00478"/>
    </source>
</evidence>
<dbReference type="Proteomes" id="UP000028995">
    <property type="component" value="Unassembled WGS sequence"/>
</dbReference>
<keyword evidence="8 10" id="KW-0234">DNA repair</keyword>
<keyword evidence="10 13" id="KW-0456">Lyase</keyword>
<dbReference type="InterPro" id="IPR000445">
    <property type="entry name" value="HhH_motif"/>
</dbReference>
<gene>
    <name evidence="10" type="primary">nth</name>
    <name evidence="13" type="ORF">BCHO_0610</name>
</gene>
<feature type="binding site" evidence="10">
    <location>
        <position position="205"/>
    </location>
    <ligand>
        <name>[4Fe-4S] cluster</name>
        <dbReference type="ChEBI" id="CHEBI:49883"/>
    </ligand>
</feature>
<organism evidence="13 14">
    <name type="scientific">Bifidobacterium choerinum</name>
    <dbReference type="NCBI Taxonomy" id="35760"/>
    <lineage>
        <taxon>Bacteria</taxon>
        <taxon>Bacillati</taxon>
        <taxon>Actinomycetota</taxon>
        <taxon>Actinomycetes</taxon>
        <taxon>Bifidobacteriales</taxon>
        <taxon>Bifidobacteriaceae</taxon>
        <taxon>Bifidobacterium</taxon>
    </lineage>
</organism>
<keyword evidence="3 10" id="KW-0479">Metal-binding</keyword>
<evidence type="ECO:0000313" key="14">
    <source>
        <dbReference type="Proteomes" id="UP000028995"/>
    </source>
</evidence>
<feature type="compositionally biased region" description="Basic residues" evidence="11">
    <location>
        <begin position="229"/>
        <end position="239"/>
    </location>
</feature>
<comment type="catalytic activity">
    <reaction evidence="10">
        <text>2'-deoxyribonucleotide-(2'-deoxyribose 5'-phosphate)-2'-deoxyribonucleotide-DNA = a 3'-end 2'-deoxyribonucleotide-(2,3-dehydro-2,3-deoxyribose 5'-phosphate)-DNA + a 5'-end 5'-phospho-2'-deoxyribonucleoside-DNA + H(+)</text>
        <dbReference type="Rhea" id="RHEA:66592"/>
        <dbReference type="Rhea" id="RHEA-COMP:13180"/>
        <dbReference type="Rhea" id="RHEA-COMP:16897"/>
        <dbReference type="Rhea" id="RHEA-COMP:17067"/>
        <dbReference type="ChEBI" id="CHEBI:15378"/>
        <dbReference type="ChEBI" id="CHEBI:136412"/>
        <dbReference type="ChEBI" id="CHEBI:157695"/>
        <dbReference type="ChEBI" id="CHEBI:167181"/>
        <dbReference type="EC" id="4.2.99.18"/>
    </reaction>
</comment>
<dbReference type="InterPro" id="IPR003651">
    <property type="entry name" value="Endonuclease3_FeS-loop_motif"/>
</dbReference>
<keyword evidence="13" id="KW-0540">Nuclease</keyword>
<accession>A0A087ADT6</accession>
<comment type="cofactor">
    <cofactor evidence="10">
        <name>[4Fe-4S] cluster</name>
        <dbReference type="ChEBI" id="CHEBI:49883"/>
    </cofactor>
    <text evidence="10">Binds 1 [4Fe-4S] cluster.</text>
</comment>
<feature type="binding site" evidence="10">
    <location>
        <position position="214"/>
    </location>
    <ligand>
        <name>[4Fe-4S] cluster</name>
        <dbReference type="ChEBI" id="CHEBI:49883"/>
    </ligand>
</feature>
<comment type="similarity">
    <text evidence="1 10">Belongs to the Nth/MutY family.</text>
</comment>
<dbReference type="SUPFAM" id="SSF48150">
    <property type="entry name" value="DNA-glycosylase"/>
    <property type="match status" value="1"/>
</dbReference>
<keyword evidence="4 10" id="KW-0227">DNA damage</keyword>
<evidence type="ECO:0000256" key="8">
    <source>
        <dbReference type="ARBA" id="ARBA00023204"/>
    </source>
</evidence>
<dbReference type="InterPro" id="IPR005759">
    <property type="entry name" value="Nth"/>
</dbReference>
<dbReference type="EC" id="4.2.99.18" evidence="10"/>
<evidence type="ECO:0000256" key="6">
    <source>
        <dbReference type="ARBA" id="ARBA00023004"/>
    </source>
</evidence>
<keyword evidence="14" id="KW-1185">Reference proteome</keyword>
<sequence>MAAKRESKRARVTRMHREYDRLREFIPVTKCQLDYRTPFELIVATVLSAQTTDRRVNGVTPELFSCYPNADALAKANISDVESIIRTLGFYRMKSKHIIELAQALATRFGGVVPHTMAELTSLPGVGRKTANVVLGNAFHIPGFPVDTHVIRVTGRLGWRDADEIAPEDIEHDVTAAFPPEEWTDLSHRLIIFGRTLCTARTPQCAWCPLADSCPSAGDFLDLPSARTGTRHPAKRAAATRRTAASAKTRKTATAKKTTSKSTTSAKRSTSASASR</sequence>
<comment type="caution">
    <text evidence="13">The sequence shown here is derived from an EMBL/GenBank/DDBJ whole genome shotgun (WGS) entry which is preliminary data.</text>
</comment>
<evidence type="ECO:0000256" key="2">
    <source>
        <dbReference type="ARBA" id="ARBA00022485"/>
    </source>
</evidence>
<name>A0A087ADT6_9BIFI</name>
<dbReference type="Pfam" id="PF00633">
    <property type="entry name" value="HHH"/>
    <property type="match status" value="1"/>
</dbReference>
<feature type="binding site" evidence="10">
    <location>
        <position position="198"/>
    </location>
    <ligand>
        <name>[4Fe-4S] cluster</name>
        <dbReference type="ChEBI" id="CHEBI:49883"/>
    </ligand>
</feature>
<dbReference type="CDD" id="cd00056">
    <property type="entry name" value="ENDO3c"/>
    <property type="match status" value="1"/>
</dbReference>
<dbReference type="SMART" id="SM00525">
    <property type="entry name" value="FES"/>
    <property type="match status" value="1"/>
</dbReference>
<dbReference type="eggNOG" id="COG0177">
    <property type="taxonomic scope" value="Bacteria"/>
</dbReference>
<keyword evidence="10" id="KW-0238">DNA-binding</keyword>
<dbReference type="SMART" id="SM00478">
    <property type="entry name" value="ENDO3c"/>
    <property type="match status" value="1"/>
</dbReference>
<dbReference type="GO" id="GO:0006285">
    <property type="term" value="P:base-excision repair, AP site formation"/>
    <property type="evidence" value="ECO:0007669"/>
    <property type="project" value="TreeGrafter"/>
</dbReference>
<keyword evidence="6 10" id="KW-0408">Iron</keyword>
<dbReference type="Pfam" id="PF00730">
    <property type="entry name" value="HhH-GPD"/>
    <property type="match status" value="1"/>
</dbReference>
<feature type="domain" description="HhH-GPD" evidence="12">
    <location>
        <begin position="47"/>
        <end position="196"/>
    </location>
</feature>
<dbReference type="PANTHER" id="PTHR10359">
    <property type="entry name" value="A/G-SPECIFIC ADENINE GLYCOSYLASE/ENDONUCLEASE III"/>
    <property type="match status" value="1"/>
</dbReference>
<proteinExistence type="inferred from homology"/>
<dbReference type="GO" id="GO:0046872">
    <property type="term" value="F:metal ion binding"/>
    <property type="evidence" value="ECO:0007669"/>
    <property type="project" value="UniProtKB-KW"/>
</dbReference>
<evidence type="ECO:0000256" key="9">
    <source>
        <dbReference type="ARBA" id="ARBA00023295"/>
    </source>
</evidence>
<evidence type="ECO:0000256" key="3">
    <source>
        <dbReference type="ARBA" id="ARBA00022723"/>
    </source>
</evidence>
<keyword evidence="5 10" id="KW-0378">Hydrolase</keyword>
<evidence type="ECO:0000256" key="10">
    <source>
        <dbReference type="HAMAP-Rule" id="MF_00942"/>
    </source>
</evidence>
<evidence type="ECO:0000256" key="5">
    <source>
        <dbReference type="ARBA" id="ARBA00022801"/>
    </source>
</evidence>
<keyword evidence="9 10" id="KW-0326">Glycosidase</keyword>
<dbReference type="Gene3D" id="1.10.340.30">
    <property type="entry name" value="Hypothetical protein, domain 2"/>
    <property type="match status" value="1"/>
</dbReference>
<comment type="function">
    <text evidence="10">DNA repair enzyme that has both DNA N-glycosylase activity and AP-lyase activity. The DNA N-glycosylase activity releases various damaged pyrimidines from DNA by cleaving the N-glycosidic bond, leaving an AP (apurinic/apyrimidinic) site. The AP-lyase activity cleaves the phosphodiester bond 3' to the AP site by a beta-elimination, leaving a 3'-terminal unsaturated sugar and a product with a terminal 5'-phosphate.</text>
</comment>
<reference evidence="13 14" key="1">
    <citation type="submission" date="2014-03" db="EMBL/GenBank/DDBJ databases">
        <title>Genomics of Bifidobacteria.</title>
        <authorList>
            <person name="Ventura M."/>
            <person name="Milani C."/>
            <person name="Lugli G.A."/>
        </authorList>
    </citation>
    <scope>NUCLEOTIDE SEQUENCE [LARGE SCALE GENOMIC DNA]</scope>
    <source>
        <strain evidence="13 14">LMG 10510</strain>
    </source>
</reference>
<dbReference type="HAMAP" id="MF_00942">
    <property type="entry name" value="Nth"/>
    <property type="match status" value="1"/>
</dbReference>
<feature type="compositionally biased region" description="Low complexity" evidence="11">
    <location>
        <begin position="255"/>
        <end position="276"/>
    </location>
</feature>
<dbReference type="Gene3D" id="1.10.1670.10">
    <property type="entry name" value="Helix-hairpin-Helix base-excision DNA repair enzymes (C-terminal)"/>
    <property type="match status" value="1"/>
</dbReference>
<evidence type="ECO:0000256" key="4">
    <source>
        <dbReference type="ARBA" id="ARBA00022763"/>
    </source>
</evidence>
<dbReference type="STRING" id="35760.BCHO_0610"/>
<dbReference type="AlphaFoldDB" id="A0A087ADT6"/>
<keyword evidence="2 10" id="KW-0004">4Fe-4S</keyword>
<protein>
    <recommendedName>
        <fullName evidence="10">Endonuclease III</fullName>
        <ecNumber evidence="10">4.2.99.18</ecNumber>
    </recommendedName>
    <alternativeName>
        <fullName evidence="10">DNA-(apurinic or apyrimidinic site) lyase</fullName>
    </alternativeName>
</protein>
<dbReference type="GO" id="GO:0051539">
    <property type="term" value="F:4 iron, 4 sulfur cluster binding"/>
    <property type="evidence" value="ECO:0007669"/>
    <property type="project" value="UniProtKB-UniRule"/>
</dbReference>
<dbReference type="FunFam" id="1.10.340.30:FF:000001">
    <property type="entry name" value="Endonuclease III"/>
    <property type="match status" value="1"/>
</dbReference>
<dbReference type="NCBIfam" id="TIGR01083">
    <property type="entry name" value="nth"/>
    <property type="match status" value="1"/>
</dbReference>
<keyword evidence="13" id="KW-0255">Endonuclease</keyword>
<dbReference type="GO" id="GO:0003677">
    <property type="term" value="F:DNA binding"/>
    <property type="evidence" value="ECO:0007669"/>
    <property type="project" value="UniProtKB-UniRule"/>
</dbReference>
<dbReference type="PANTHER" id="PTHR10359:SF18">
    <property type="entry name" value="ENDONUCLEASE III"/>
    <property type="match status" value="1"/>
</dbReference>
<evidence type="ECO:0000313" key="13">
    <source>
        <dbReference type="EMBL" id="KFI56936.1"/>
    </source>
</evidence>
<evidence type="ECO:0000256" key="1">
    <source>
        <dbReference type="ARBA" id="ARBA00008343"/>
    </source>
</evidence>
<dbReference type="EMBL" id="JGYU01000007">
    <property type="protein sequence ID" value="KFI56936.1"/>
    <property type="molecule type" value="Genomic_DNA"/>
</dbReference>
<evidence type="ECO:0000256" key="7">
    <source>
        <dbReference type="ARBA" id="ARBA00023014"/>
    </source>
</evidence>
<dbReference type="GO" id="GO:0019104">
    <property type="term" value="F:DNA N-glycosylase activity"/>
    <property type="evidence" value="ECO:0007669"/>
    <property type="project" value="UniProtKB-UniRule"/>
</dbReference>
<dbReference type="InterPro" id="IPR023170">
    <property type="entry name" value="HhH_base_excis_C"/>
</dbReference>
<dbReference type="GO" id="GO:0140078">
    <property type="term" value="F:class I DNA-(apurinic or apyrimidinic site) endonuclease activity"/>
    <property type="evidence" value="ECO:0007669"/>
    <property type="project" value="UniProtKB-EC"/>
</dbReference>